<dbReference type="PANTHER" id="PTHR43133">
    <property type="entry name" value="RNA POLYMERASE ECF-TYPE SIGMA FACTO"/>
    <property type="match status" value="1"/>
</dbReference>
<dbReference type="GO" id="GO:0016987">
    <property type="term" value="F:sigma factor activity"/>
    <property type="evidence" value="ECO:0007669"/>
    <property type="project" value="UniProtKB-KW"/>
</dbReference>
<keyword evidence="2" id="KW-0805">Transcription regulation</keyword>
<comment type="similarity">
    <text evidence="1">Belongs to the sigma-70 factor family. ECF subfamily.</text>
</comment>
<keyword evidence="3" id="KW-0731">Sigma factor</keyword>
<dbReference type="PANTHER" id="PTHR43133:SF51">
    <property type="entry name" value="RNA POLYMERASE SIGMA FACTOR"/>
    <property type="match status" value="1"/>
</dbReference>
<evidence type="ECO:0000259" key="6">
    <source>
        <dbReference type="Pfam" id="PF08281"/>
    </source>
</evidence>
<dbReference type="Gene3D" id="1.10.10.10">
    <property type="entry name" value="Winged helix-like DNA-binding domain superfamily/Winged helix DNA-binding domain"/>
    <property type="match status" value="1"/>
</dbReference>
<sequence>MSPGLGEIADSELARLAIGGHQQSYGELLRRYRDPVYRLVRSHVGDSDEALDVVQETFVAAFAAIGRYDGSRSFRHWINRIALNKCRDWGRRRKVRQFFGFALPLSAADKVAADAASGETAIDDTRALRRTVQALAQLPVGLKEPLILTAVDGLSQAEAAAVLGISEKAVEVRIYRARNALATSLAAQGATKSQA</sequence>
<reference evidence="7" key="1">
    <citation type="journal article" date="2014" name="Int. J. Syst. Evol. Microbiol.">
        <title>Complete genome sequence of Corynebacterium casei LMG S-19264T (=DSM 44701T), isolated from a smear-ripened cheese.</title>
        <authorList>
            <consortium name="US DOE Joint Genome Institute (JGI-PGF)"/>
            <person name="Walter F."/>
            <person name="Albersmeier A."/>
            <person name="Kalinowski J."/>
            <person name="Ruckert C."/>
        </authorList>
    </citation>
    <scope>NUCLEOTIDE SEQUENCE</scope>
    <source>
        <strain evidence="7">CGMCC 1.15519</strain>
    </source>
</reference>
<accession>A0A917A1G4</accession>
<dbReference type="GO" id="GO:0006352">
    <property type="term" value="P:DNA-templated transcription initiation"/>
    <property type="evidence" value="ECO:0007669"/>
    <property type="project" value="InterPro"/>
</dbReference>
<dbReference type="InterPro" id="IPR007627">
    <property type="entry name" value="RNA_pol_sigma70_r2"/>
</dbReference>
<dbReference type="AlphaFoldDB" id="A0A917A1G4"/>
<evidence type="ECO:0000256" key="2">
    <source>
        <dbReference type="ARBA" id="ARBA00023015"/>
    </source>
</evidence>
<evidence type="ECO:0000256" key="4">
    <source>
        <dbReference type="ARBA" id="ARBA00023163"/>
    </source>
</evidence>
<dbReference type="Gene3D" id="1.10.1740.10">
    <property type="match status" value="1"/>
</dbReference>
<organism evidence="7 8">
    <name type="scientific">Sandarakinorhabdus glacialis</name>
    <dbReference type="NCBI Taxonomy" id="1614636"/>
    <lineage>
        <taxon>Bacteria</taxon>
        <taxon>Pseudomonadati</taxon>
        <taxon>Pseudomonadota</taxon>
        <taxon>Alphaproteobacteria</taxon>
        <taxon>Sphingomonadales</taxon>
        <taxon>Sphingosinicellaceae</taxon>
        <taxon>Sandarakinorhabdus</taxon>
    </lineage>
</organism>
<protein>
    <submittedName>
        <fullName evidence="7">RNA polymerase subunit sigma-24</fullName>
    </submittedName>
</protein>
<dbReference type="InterPro" id="IPR014284">
    <property type="entry name" value="RNA_pol_sigma-70_dom"/>
</dbReference>
<keyword evidence="4" id="KW-0804">Transcription</keyword>
<dbReference type="InterPro" id="IPR039425">
    <property type="entry name" value="RNA_pol_sigma-70-like"/>
</dbReference>
<dbReference type="Proteomes" id="UP000635071">
    <property type="component" value="Unassembled WGS sequence"/>
</dbReference>
<gene>
    <name evidence="7" type="ORF">GCM10011529_29440</name>
</gene>
<evidence type="ECO:0000313" key="7">
    <source>
        <dbReference type="EMBL" id="GGE20936.1"/>
    </source>
</evidence>
<dbReference type="Pfam" id="PF08281">
    <property type="entry name" value="Sigma70_r4_2"/>
    <property type="match status" value="1"/>
</dbReference>
<evidence type="ECO:0000256" key="3">
    <source>
        <dbReference type="ARBA" id="ARBA00023082"/>
    </source>
</evidence>
<feature type="domain" description="RNA polymerase sigma factor 70 region 4 type 2" evidence="6">
    <location>
        <begin position="132"/>
        <end position="181"/>
    </location>
</feature>
<dbReference type="SUPFAM" id="SSF88946">
    <property type="entry name" value="Sigma2 domain of RNA polymerase sigma factors"/>
    <property type="match status" value="1"/>
</dbReference>
<evidence type="ECO:0000259" key="5">
    <source>
        <dbReference type="Pfam" id="PF04542"/>
    </source>
</evidence>
<dbReference type="InterPro" id="IPR036388">
    <property type="entry name" value="WH-like_DNA-bd_sf"/>
</dbReference>
<dbReference type="EMBL" id="BMJM01000015">
    <property type="protein sequence ID" value="GGE20936.1"/>
    <property type="molecule type" value="Genomic_DNA"/>
</dbReference>
<evidence type="ECO:0000313" key="8">
    <source>
        <dbReference type="Proteomes" id="UP000635071"/>
    </source>
</evidence>
<dbReference type="InterPro" id="IPR013249">
    <property type="entry name" value="RNA_pol_sigma70_r4_t2"/>
</dbReference>
<dbReference type="GO" id="GO:0003677">
    <property type="term" value="F:DNA binding"/>
    <property type="evidence" value="ECO:0007669"/>
    <property type="project" value="InterPro"/>
</dbReference>
<comment type="caution">
    <text evidence="7">The sequence shown here is derived from an EMBL/GenBank/DDBJ whole genome shotgun (WGS) entry which is preliminary data.</text>
</comment>
<proteinExistence type="inferred from homology"/>
<dbReference type="CDD" id="cd06171">
    <property type="entry name" value="Sigma70_r4"/>
    <property type="match status" value="1"/>
</dbReference>
<name>A0A917A1G4_9SPHN</name>
<evidence type="ECO:0000256" key="1">
    <source>
        <dbReference type="ARBA" id="ARBA00010641"/>
    </source>
</evidence>
<dbReference type="InterPro" id="IPR013325">
    <property type="entry name" value="RNA_pol_sigma_r2"/>
</dbReference>
<keyword evidence="8" id="KW-1185">Reference proteome</keyword>
<dbReference type="SUPFAM" id="SSF88659">
    <property type="entry name" value="Sigma3 and sigma4 domains of RNA polymerase sigma factors"/>
    <property type="match status" value="1"/>
</dbReference>
<feature type="domain" description="RNA polymerase sigma-70 region 2" evidence="5">
    <location>
        <begin position="28"/>
        <end position="94"/>
    </location>
</feature>
<dbReference type="InterPro" id="IPR013324">
    <property type="entry name" value="RNA_pol_sigma_r3/r4-like"/>
</dbReference>
<dbReference type="Pfam" id="PF04542">
    <property type="entry name" value="Sigma70_r2"/>
    <property type="match status" value="1"/>
</dbReference>
<dbReference type="RefSeq" id="WP_188764085.1">
    <property type="nucleotide sequence ID" value="NZ_BMJM01000015.1"/>
</dbReference>
<dbReference type="NCBIfam" id="TIGR02937">
    <property type="entry name" value="sigma70-ECF"/>
    <property type="match status" value="1"/>
</dbReference>
<reference evidence="7" key="2">
    <citation type="submission" date="2020-09" db="EMBL/GenBank/DDBJ databases">
        <authorList>
            <person name="Sun Q."/>
            <person name="Zhou Y."/>
        </authorList>
    </citation>
    <scope>NUCLEOTIDE SEQUENCE</scope>
    <source>
        <strain evidence="7">CGMCC 1.15519</strain>
    </source>
</reference>